<evidence type="ECO:0000256" key="1">
    <source>
        <dbReference type="ARBA" id="ARBA00022729"/>
    </source>
</evidence>
<evidence type="ECO:0000313" key="6">
    <source>
        <dbReference type="Proteomes" id="UP000549394"/>
    </source>
</evidence>
<dbReference type="InterPro" id="IPR052110">
    <property type="entry name" value="MCFD2-like"/>
</dbReference>
<dbReference type="InterPro" id="IPR018247">
    <property type="entry name" value="EF_Hand_1_Ca_BS"/>
</dbReference>
<proteinExistence type="predicted"/>
<dbReference type="InterPro" id="IPR011992">
    <property type="entry name" value="EF-hand-dom_pair"/>
</dbReference>
<organism evidence="5 6">
    <name type="scientific">Dimorphilus gyrociliatus</name>
    <dbReference type="NCBI Taxonomy" id="2664684"/>
    <lineage>
        <taxon>Eukaryota</taxon>
        <taxon>Metazoa</taxon>
        <taxon>Spiralia</taxon>
        <taxon>Lophotrochozoa</taxon>
        <taxon>Annelida</taxon>
        <taxon>Polychaeta</taxon>
        <taxon>Polychaeta incertae sedis</taxon>
        <taxon>Dinophilidae</taxon>
        <taxon>Dimorphilus</taxon>
    </lineage>
</organism>
<sequence>MKVHCYLFGIFAVLTSLALCNGHFEDHNKVTLDEVQQNPMDSRIFHDEEHVRDHLKDAKLADEKISDEEIEFHIFEQHDSDHNLALDGIEFRQIFLHYFHNETMSTVEYHNLLKSVHRIVDICLNSFDRDNDGFLQYHEYRKATLAINNVVTEELSKAKN</sequence>
<gene>
    <name evidence="5" type="ORF">DGYR_LOCUS11053</name>
</gene>
<dbReference type="PROSITE" id="PS00018">
    <property type="entry name" value="EF_HAND_1"/>
    <property type="match status" value="1"/>
</dbReference>
<dbReference type="PANTHER" id="PTHR23104">
    <property type="entry name" value="MULTIPLE COAGULATION FACTOR DEFICIENCY PROTEIN 2 NEURAL STEM CELL DERIVED NEURONAL SURVIVAL PROTEIN"/>
    <property type="match status" value="1"/>
</dbReference>
<dbReference type="EMBL" id="CAJFCJ010000019">
    <property type="protein sequence ID" value="CAD5123368.1"/>
    <property type="molecule type" value="Genomic_DNA"/>
</dbReference>
<evidence type="ECO:0000256" key="4">
    <source>
        <dbReference type="SAM" id="SignalP"/>
    </source>
</evidence>
<reference evidence="5 6" key="1">
    <citation type="submission" date="2020-08" db="EMBL/GenBank/DDBJ databases">
        <authorList>
            <person name="Hejnol A."/>
        </authorList>
    </citation>
    <scope>NUCLEOTIDE SEQUENCE [LARGE SCALE GENOMIC DNA]</scope>
</reference>
<keyword evidence="2" id="KW-0677">Repeat</keyword>
<name>A0A7I8W891_9ANNE</name>
<dbReference type="Proteomes" id="UP000549394">
    <property type="component" value="Unassembled WGS sequence"/>
</dbReference>
<feature type="signal peptide" evidence="4">
    <location>
        <begin position="1"/>
        <end position="20"/>
    </location>
</feature>
<evidence type="ECO:0000313" key="5">
    <source>
        <dbReference type="EMBL" id="CAD5123368.1"/>
    </source>
</evidence>
<keyword evidence="3" id="KW-0106">Calcium</keyword>
<dbReference type="PANTHER" id="PTHR23104:SF17">
    <property type="entry name" value="EF-HAND DOMAIN-CONTAINING PROTEIN"/>
    <property type="match status" value="1"/>
</dbReference>
<comment type="caution">
    <text evidence="5">The sequence shown here is derived from an EMBL/GenBank/DDBJ whole genome shotgun (WGS) entry which is preliminary data.</text>
</comment>
<accession>A0A7I8W891</accession>
<dbReference type="SUPFAM" id="SSF47473">
    <property type="entry name" value="EF-hand"/>
    <property type="match status" value="1"/>
</dbReference>
<protein>
    <submittedName>
        <fullName evidence="5">DgyrCDS11725</fullName>
    </submittedName>
</protein>
<dbReference type="Gene3D" id="1.10.238.10">
    <property type="entry name" value="EF-hand"/>
    <property type="match status" value="1"/>
</dbReference>
<evidence type="ECO:0000256" key="2">
    <source>
        <dbReference type="ARBA" id="ARBA00022737"/>
    </source>
</evidence>
<keyword evidence="1 4" id="KW-0732">Signal</keyword>
<dbReference type="AlphaFoldDB" id="A0A7I8W891"/>
<dbReference type="OrthoDB" id="289247at2759"/>
<feature type="chain" id="PRO_5029665887" evidence="4">
    <location>
        <begin position="21"/>
        <end position="160"/>
    </location>
</feature>
<keyword evidence="6" id="KW-1185">Reference proteome</keyword>
<evidence type="ECO:0000256" key="3">
    <source>
        <dbReference type="ARBA" id="ARBA00022837"/>
    </source>
</evidence>